<dbReference type="EMBL" id="MW288168">
    <property type="protein sequence ID" value="QPL15297.1"/>
    <property type="molecule type" value="Viral_cRNA"/>
</dbReference>
<protein>
    <submittedName>
        <fullName evidence="1">Polymerase PA</fullName>
    </submittedName>
</protein>
<dbReference type="InterPro" id="IPR038372">
    <property type="entry name" value="PA/PA-X_sf"/>
</dbReference>
<accession>A0A7T0M3F4</accession>
<proteinExistence type="predicted"/>
<dbReference type="Gene3D" id="3.40.91.90">
    <property type="entry name" value="Influenza RNA-dependent RNA polymerase subunit PA, endonuclease domain"/>
    <property type="match status" value="1"/>
</dbReference>
<name>A0A7T0M3F4_9ORTO</name>
<sequence>MDDKHYDLIFNSNLYPEEVIREFGITGKHWEKESNRSRELSLRHDLACIYLCNLEETPYEEMLENLQQQRKRKWEGGIDETDDASFSKRQRTVSPIPSTSIFSPITKSLAGTSSSSGTITMDEVTQEAPYRFILVEGMPTPELIQNVHAKQWNMRPPNSLWDIIDVHLKKFIEVKVSNNISNSLLKYHEKRMGMGDSTALCIINPQTGECSWFNHPGHLKGERKVMSFIVTRYEIMRNLNIIDTEVQDMKDLLGYVMPDTMFNDMKKQWVQDWYPIEINETINPIILEGNKMPRGVTPRDLLQNLSALNEMNRNNIVKWKGKILPEGWTYNLVESAETDAEMISIVLSFIKGNHWEYKKLHPKSIEKPKLLETISEIWELSDNKNFALNVKDNIHNEVIKDLLGIGAKRRIHNQSDEATIQPPSRPIELNRYHTYFDEIIRRMNKTHNLEGNPMRQLLKDLPQSDHPIADIGIQAMRVLVENISERNSALFSSRLTNLYSRLGGAYLITKDNNKTTHSDIAMMPIYATLRNKITGIISRAITGIVLRGPQHSRSPTDKIQIITLEILENNHDNRSLLGIQKKHDIWFNNLFLIAVRPNSIMKEDSSFITFNGNALFVPSNLLGVMTMENQNVAPNIDMKAFVTNFLEVNLNWFAERYNEGVLMAAIGNSRDEGYFAQLRKLFMLILTYRRGGAGANWDIKEYCTKVNECLLDNPFSMHFHRTILKILQQYDNDKRINE</sequence>
<evidence type="ECO:0000313" key="1">
    <source>
        <dbReference type="EMBL" id="QPL15297.1"/>
    </source>
</evidence>
<gene>
    <name evidence="1" type="primary">PA</name>
</gene>
<organism evidence="1">
    <name type="scientific">Hymenopteran orthomyxo-related virus OKIAV174</name>
    <dbReference type="NCBI Taxonomy" id="2792558"/>
    <lineage>
        <taxon>Viruses</taxon>
        <taxon>Riboviria</taxon>
        <taxon>Orthornavirae</taxon>
        <taxon>Negarnaviricota</taxon>
        <taxon>Polyploviricotina</taxon>
        <taxon>Insthoviricetes</taxon>
        <taxon>Articulavirales</taxon>
        <taxon>Orthomyxoviridae</taxon>
    </lineage>
</organism>
<reference evidence="1" key="1">
    <citation type="journal article" date="2019" name="PLoS Pathog.">
        <title>Re-assessing the diversity of negative strand RNA viruses in insects.</title>
        <authorList>
            <person name="Kafer S."/>
            <person name="Paraskevopoulou S."/>
            <person name="Zirkel F."/>
            <person name="Wieseke N."/>
            <person name="Donath A."/>
            <person name="Petersen M."/>
            <person name="Jones T.C."/>
            <person name="Liu S."/>
            <person name="Zhou X."/>
            <person name="Middendorf M."/>
            <person name="Junglen S."/>
            <person name="Misof B."/>
            <person name="Drosten C."/>
        </authorList>
    </citation>
    <scope>NUCLEOTIDE SEQUENCE</scope>
    <source>
        <strain evidence="1">OKIAV174</strain>
    </source>
</reference>